<gene>
    <name evidence="8" type="ORF">G1C98_0976</name>
</gene>
<evidence type="ECO:0000313" key="9">
    <source>
        <dbReference type="Proteomes" id="UP000529710"/>
    </source>
</evidence>
<evidence type="ECO:0000256" key="5">
    <source>
        <dbReference type="SAM" id="MobiDB-lite"/>
    </source>
</evidence>
<dbReference type="Pfam" id="PF12698">
    <property type="entry name" value="ABC2_membrane_3"/>
    <property type="match status" value="1"/>
</dbReference>
<keyword evidence="2 6" id="KW-0812">Transmembrane</keyword>
<evidence type="ECO:0000256" key="1">
    <source>
        <dbReference type="ARBA" id="ARBA00004141"/>
    </source>
</evidence>
<organism evidence="8 9">
    <name type="scientific">Bifidobacterium erythrocebi</name>
    <dbReference type="NCBI Taxonomy" id="2675325"/>
    <lineage>
        <taxon>Bacteria</taxon>
        <taxon>Bacillati</taxon>
        <taxon>Actinomycetota</taxon>
        <taxon>Actinomycetes</taxon>
        <taxon>Bifidobacteriales</taxon>
        <taxon>Bifidobacteriaceae</taxon>
        <taxon>Bifidobacterium</taxon>
    </lineage>
</organism>
<evidence type="ECO:0000256" key="2">
    <source>
        <dbReference type="ARBA" id="ARBA00022692"/>
    </source>
</evidence>
<comment type="subcellular location">
    <subcellularLocation>
        <location evidence="1">Membrane</location>
        <topology evidence="1">Multi-pass membrane protein</topology>
    </subcellularLocation>
</comment>
<dbReference type="InterPro" id="IPR051328">
    <property type="entry name" value="T7SS_ABC-Transporter"/>
</dbReference>
<name>A0A7Y0HTJ3_9BIFI</name>
<keyword evidence="9" id="KW-1185">Reference proteome</keyword>
<dbReference type="RefSeq" id="WP_169079835.1">
    <property type="nucleotide sequence ID" value="NZ_JAAIIF010000008.1"/>
</dbReference>
<reference evidence="8 9" key="1">
    <citation type="submission" date="2020-02" db="EMBL/GenBank/DDBJ databases">
        <title>Characterization of phylogenetic diversity of novel bifidobacterial species isolated in Czech ZOOs.</title>
        <authorList>
            <person name="Lugli G.A."/>
            <person name="Vera N.B."/>
            <person name="Ventura M."/>
        </authorList>
    </citation>
    <scope>NUCLEOTIDE SEQUENCE [LARGE SCALE GENOMIC DNA]</scope>
    <source>
        <strain evidence="8 9">DSM 109960</strain>
    </source>
</reference>
<dbReference type="PANTHER" id="PTHR43077">
    <property type="entry name" value="TRANSPORT PERMEASE YVFS-RELATED"/>
    <property type="match status" value="1"/>
</dbReference>
<protein>
    <submittedName>
        <fullName evidence="8">ABC-2 family transporter protein</fullName>
    </submittedName>
</protein>
<comment type="caution">
    <text evidence="8">The sequence shown here is derived from an EMBL/GenBank/DDBJ whole genome shotgun (WGS) entry which is preliminary data.</text>
</comment>
<accession>A0A7Y0HTJ3</accession>
<dbReference type="GO" id="GO:0140359">
    <property type="term" value="F:ABC-type transporter activity"/>
    <property type="evidence" value="ECO:0007669"/>
    <property type="project" value="InterPro"/>
</dbReference>
<evidence type="ECO:0000259" key="7">
    <source>
        <dbReference type="Pfam" id="PF12698"/>
    </source>
</evidence>
<feature type="transmembrane region" description="Helical" evidence="6">
    <location>
        <begin position="387"/>
        <end position="407"/>
    </location>
</feature>
<feature type="transmembrane region" description="Helical" evidence="6">
    <location>
        <begin position="266"/>
        <end position="293"/>
    </location>
</feature>
<keyword evidence="4 6" id="KW-0472">Membrane</keyword>
<feature type="compositionally biased region" description="Low complexity" evidence="5">
    <location>
        <begin position="158"/>
        <end position="173"/>
    </location>
</feature>
<evidence type="ECO:0000256" key="3">
    <source>
        <dbReference type="ARBA" id="ARBA00022989"/>
    </source>
</evidence>
<feature type="region of interest" description="Disordered" evidence="5">
    <location>
        <begin position="148"/>
        <end position="173"/>
    </location>
</feature>
<sequence length="417" mass="43642">MPKQLKNPKALAPLGVICVLLTLWSCMFYPMLHATPKNIPFAILSLDKGAKTAAGTVNAGKTMVQKITSATSASDGDSPIAWTEFKTRNALDKAMDDNDYYAAVVISKDFTAKQVAAKQAQTQAIAKQVQAQMEAKMKAQAQAQAQGVAPNATAQNGTSTAAPSPSALAQSTTATKDMPVVTIITNSAKNPTVTQNITASITSTLKQAGVNVKTSAVHDYGLGNASGSAMLAQLTVAPTVLMSAVCTLIMYLMTKPRKNASRKERLITVGVQACYAAVLSLCVAGATCFLITVVGGMTIPVGAVLPYLWICSFCLMLLVLGMATIVLPLAALAMLTVMFTMSTGYTAFEALPAFWQDWIYPWTPARYIADGIRSIVFLGQGAFNSTLVPLAVCAAIGLVAAGIGMAVQCGRKAPARG</sequence>
<dbReference type="PANTHER" id="PTHR43077:SF5">
    <property type="entry name" value="PHAGE INFECTION PROTEIN"/>
    <property type="match status" value="1"/>
</dbReference>
<dbReference type="AlphaFoldDB" id="A0A7Y0HTJ3"/>
<feature type="domain" description="ABC-2 type transporter transmembrane" evidence="7">
    <location>
        <begin position="19"/>
        <end position="403"/>
    </location>
</feature>
<keyword evidence="3 6" id="KW-1133">Transmembrane helix</keyword>
<evidence type="ECO:0000313" key="8">
    <source>
        <dbReference type="EMBL" id="NMM96240.1"/>
    </source>
</evidence>
<dbReference type="GO" id="GO:0016020">
    <property type="term" value="C:membrane"/>
    <property type="evidence" value="ECO:0007669"/>
    <property type="project" value="UniProtKB-SubCell"/>
</dbReference>
<evidence type="ECO:0000256" key="6">
    <source>
        <dbReference type="SAM" id="Phobius"/>
    </source>
</evidence>
<feature type="transmembrane region" description="Helical" evidence="6">
    <location>
        <begin position="12"/>
        <end position="32"/>
    </location>
</feature>
<feature type="transmembrane region" description="Helical" evidence="6">
    <location>
        <begin position="230"/>
        <end position="254"/>
    </location>
</feature>
<proteinExistence type="predicted"/>
<dbReference type="EMBL" id="JAAIIF010000008">
    <property type="protein sequence ID" value="NMM96240.1"/>
    <property type="molecule type" value="Genomic_DNA"/>
</dbReference>
<dbReference type="InterPro" id="IPR013525">
    <property type="entry name" value="ABC2_TM"/>
</dbReference>
<feature type="transmembrane region" description="Helical" evidence="6">
    <location>
        <begin position="327"/>
        <end position="348"/>
    </location>
</feature>
<evidence type="ECO:0000256" key="4">
    <source>
        <dbReference type="ARBA" id="ARBA00023136"/>
    </source>
</evidence>
<feature type="transmembrane region" description="Helical" evidence="6">
    <location>
        <begin position="299"/>
        <end position="320"/>
    </location>
</feature>
<dbReference type="Proteomes" id="UP000529710">
    <property type="component" value="Unassembled WGS sequence"/>
</dbReference>